<feature type="compositionally biased region" description="Acidic residues" evidence="1">
    <location>
        <begin position="113"/>
        <end position="126"/>
    </location>
</feature>
<proteinExistence type="predicted"/>
<dbReference type="AlphaFoldDB" id="A0A411Z3X2"/>
<evidence type="ECO:0000256" key="1">
    <source>
        <dbReference type="SAM" id="MobiDB-lite"/>
    </source>
</evidence>
<sequence length="126" mass="13873">MKGETKMQFLQTILDGTKPSCHPRADDLLGIGGDMAKTLTDLLCDLEVLDHEYRAGGGNDTNRARDAFHRLLAQRVWVTAIVEQYHQIQADLGGEGFALLGQDGSGIPYFPDDRDEGPSDELEGRE</sequence>
<comment type="caution">
    <text evidence="2">The sequence shown here is derived from an EMBL/GenBank/DDBJ whole genome shotgun (WGS) entry which is preliminary data.</text>
</comment>
<evidence type="ECO:0000313" key="3">
    <source>
        <dbReference type="Proteomes" id="UP000284547"/>
    </source>
</evidence>
<name>A0A411Z3X2_9RHOB</name>
<dbReference type="EMBL" id="QWEY01000003">
    <property type="protein sequence ID" value="RGP37730.1"/>
    <property type="molecule type" value="Genomic_DNA"/>
</dbReference>
<evidence type="ECO:0000313" key="2">
    <source>
        <dbReference type="EMBL" id="RGP37730.1"/>
    </source>
</evidence>
<keyword evidence="3" id="KW-1185">Reference proteome</keyword>
<organism evidence="2 3">
    <name type="scientific">Pseudotabrizicola alkalilacus</name>
    <dbReference type="NCBI Taxonomy" id="2305252"/>
    <lineage>
        <taxon>Bacteria</taxon>
        <taxon>Pseudomonadati</taxon>
        <taxon>Pseudomonadota</taxon>
        <taxon>Alphaproteobacteria</taxon>
        <taxon>Rhodobacterales</taxon>
        <taxon>Paracoccaceae</taxon>
        <taxon>Pseudotabrizicola</taxon>
    </lineage>
</organism>
<reference evidence="2 3" key="1">
    <citation type="submission" date="2018-08" db="EMBL/GenBank/DDBJ databases">
        <title>Flavobacterium tibetense sp. nov., isolated from a wetland YonghuCo on Tibetan Plateau.</title>
        <authorList>
            <person name="Phurbu D."/>
            <person name="Lu H."/>
            <person name="Xing P."/>
        </authorList>
    </citation>
    <scope>NUCLEOTIDE SEQUENCE [LARGE SCALE GENOMIC DNA]</scope>
    <source>
        <strain evidence="2 3">DJC</strain>
    </source>
</reference>
<gene>
    <name evidence="2" type="ORF">D1012_07395</name>
</gene>
<feature type="region of interest" description="Disordered" evidence="1">
    <location>
        <begin position="103"/>
        <end position="126"/>
    </location>
</feature>
<protein>
    <submittedName>
        <fullName evidence="2">Uncharacterized protein</fullName>
    </submittedName>
</protein>
<dbReference type="Proteomes" id="UP000284547">
    <property type="component" value="Unassembled WGS sequence"/>
</dbReference>
<accession>A0A411Z3X2</accession>
<dbReference type="RefSeq" id="WP_118150720.1">
    <property type="nucleotide sequence ID" value="NZ_QWEY01000003.1"/>
</dbReference>